<dbReference type="Pfam" id="PF03797">
    <property type="entry name" value="Autotransporter"/>
    <property type="match status" value="1"/>
</dbReference>
<organism evidence="3 4">
    <name type="scientific">Devosia salina</name>
    <dbReference type="NCBI Taxonomy" id="2860336"/>
    <lineage>
        <taxon>Bacteria</taxon>
        <taxon>Pseudomonadati</taxon>
        <taxon>Pseudomonadota</taxon>
        <taxon>Alphaproteobacteria</taxon>
        <taxon>Hyphomicrobiales</taxon>
        <taxon>Devosiaceae</taxon>
        <taxon>Devosia</taxon>
    </lineage>
</organism>
<dbReference type="SMART" id="SM00869">
    <property type="entry name" value="Autotransporter"/>
    <property type="match status" value="1"/>
</dbReference>
<protein>
    <submittedName>
        <fullName evidence="3">Autotransporter domain-containing protein</fullName>
    </submittedName>
</protein>
<dbReference type="NCBIfam" id="TIGR01414">
    <property type="entry name" value="autotrans_barl"/>
    <property type="match status" value="1"/>
</dbReference>
<sequence length="1592" mass="155992">MSIHETGECDPDRTARTDLVRDSESAGPAANWCRGRLLTTSALCTATLLAFGVPVQAQVTIDNKTDTVIGTGGGTQASPWNIGGPLTVGDLSSGRLDITAGGEVNNTAGFIGLIGGNGTVTVDGTGSTWTNSQDISVGHGGTGSLSITGGGAVSNTFGSVGDVSGSVGTVTVDGAGSTWTNLETLDIGYAGTGTLSVTNGGAVVASGPWNELKYVNIASSSGSTGTLNIGAAAGDAAVGAGKLTAGELWFGSGTGTLNFNHTEDYYEFTVDISGAGTINQLSGVTDLSGDSSGFTGTTYADGGTLLITGQLGGSGGIIGSSAGTTGDVSVLRSGASWTTTTLRVGDQGNGTLTIAGGGTVSSGDAWIGNASGAIGTASVTGAGSSLAASNGVDIGRFGTGTLNILDGATVTAGNDSFIGARSGSNGTVNVSGDGSSFEMGSNDLFAGDEGTGVLNVTEGGEVSTAASYIGDDSGSSGEVTVTGSGSKLTNSDNLVVGFEGNGTLSIAEGGSVTNTYGWIGDATTASGTANVDGDGSIWTNSQTLIVGNSGAGTLNVTVGGAVSSNAGYVGNSTGSDGKVTVDGAGSSWMNASFLTISEIGAGTLDITNGGAVSNTLGFIGSGAGSNGAVTVTGAGSTWTNSANVVVGSIGTGTLTIADDGAVRAGGGSGNVVIANDVDATGTLNIGAAAGDMAAGAGMLDAANVIFGDGDGALVFNHTEGDYDFGAAISGDGAINHLSGTTTLTGDSSGFLGTTNISGGFLRLEGTLGGVLRVNNGALAIDNGGMANSTLDSTIGDDTGDVAFATVTGPGSTWTNANDLFVGDFGTGVLTILDGASVSDNTAYVGKTTDGTGTVTVNGTGSSWDHSSMFSIGYSGEGILKVENGGSVSAEDGYIAYNAGSEGTVTVTGAGSIWDTDATIIGDHGTGRITIADGGALVTTNGYLGAETGTGIATVTGSGSKWTSAQRLVIGDFATGTMTIADGGVVRSDAGIVDLGKELGANGTLNIGAAAGDTAVGAGTLDAEMVQFGQGAGTINFNHTDTDYEFAVDLSRPLGSGTINHLAGVTRLSGDASAFDGTTNVTGGTLYVNNALGGTVNVTGGALGGSGTLGTVAIASGGTVAPGNSIGTLNVGDITIAAGSTYSVEVNSAGQSDLINATGTVTINGGTVTVVPFPDYALDTVYTIVTAAGGMTGTFDAANFGGSSLFITPTLTYDGNNAFVTLGKTTFGAVAMTPNQIAAASGADSLVSGNAVFDAIGVLGTAAQARAAFDAISGEIHASTKTALLEDSRFPREAAMDRLRVTRGGVGADDSAQIEDRFSENSGPWGQGFGSWGPWDSDGNAAVLDRAIGGFLMGGDAVVWENARFGVLGGYSRSNFSVDDRLSSGTADTYTLGVYGGGEWDSFALSGGLAHSWHSLDTSRSAAFTGFTDSLSASYGARTLQAWGEAAYGFETGAVRFEPFANLAHVSLATDGYTESGGAAALSAAANVVSATFATLGLRAETDVSLGELEAKLSGMVGWQHAFGGAPNAQMAFTSGGNAFTIAGVPLAQDSLVFDAGFDVNLTDSATLGFAYGGQLGSGIQNHSASLSLNVKF</sequence>
<feature type="domain" description="Autotransporter" evidence="2">
    <location>
        <begin position="1316"/>
        <end position="1592"/>
    </location>
</feature>
<dbReference type="PROSITE" id="PS51208">
    <property type="entry name" value="AUTOTRANSPORTER"/>
    <property type="match status" value="1"/>
</dbReference>
<dbReference type="SUPFAM" id="SSF51126">
    <property type="entry name" value="Pectin lyase-like"/>
    <property type="match status" value="1"/>
</dbReference>
<evidence type="ECO:0000313" key="4">
    <source>
        <dbReference type="Proteomes" id="UP000825799"/>
    </source>
</evidence>
<dbReference type="InterPro" id="IPR011050">
    <property type="entry name" value="Pectin_lyase_fold/virulence"/>
</dbReference>
<dbReference type="Proteomes" id="UP000825799">
    <property type="component" value="Chromosome"/>
</dbReference>
<gene>
    <name evidence="3" type="ORF">K1X15_03465</name>
</gene>
<accession>A0ABX8WJF7</accession>
<dbReference type="InterPro" id="IPR036709">
    <property type="entry name" value="Autotransporte_beta_dom_sf"/>
</dbReference>
<feature type="compositionally biased region" description="Basic and acidic residues" evidence="1">
    <location>
        <begin position="1"/>
        <end position="24"/>
    </location>
</feature>
<reference evidence="3 4" key="1">
    <citation type="submission" date="2021-08" db="EMBL/GenBank/DDBJ databases">
        <title>Devosia salina sp. nov., isolated from the South China Sea sediment.</title>
        <authorList>
            <person name="Zhou Z."/>
        </authorList>
    </citation>
    <scope>NUCLEOTIDE SEQUENCE [LARGE SCALE GENOMIC DNA]</scope>
    <source>
        <strain evidence="3 4">SCS-3</strain>
    </source>
</reference>
<dbReference type="InterPro" id="IPR030895">
    <property type="entry name" value="T5SS_PEPC_rpt"/>
</dbReference>
<evidence type="ECO:0000313" key="3">
    <source>
        <dbReference type="EMBL" id="QYO77642.1"/>
    </source>
</evidence>
<keyword evidence="4" id="KW-1185">Reference proteome</keyword>
<name>A0ABX8WJF7_9HYPH</name>
<dbReference type="InterPro" id="IPR005546">
    <property type="entry name" value="Autotransporte_beta"/>
</dbReference>
<dbReference type="Gene3D" id="2.40.128.130">
    <property type="entry name" value="Autotransporter beta-domain"/>
    <property type="match status" value="1"/>
</dbReference>
<feature type="region of interest" description="Disordered" evidence="1">
    <location>
        <begin position="1"/>
        <end position="27"/>
    </location>
</feature>
<dbReference type="RefSeq" id="WP_220306096.1">
    <property type="nucleotide sequence ID" value="NZ_CP080590.1"/>
</dbReference>
<proteinExistence type="predicted"/>
<dbReference type="SUPFAM" id="SSF103515">
    <property type="entry name" value="Autotransporter"/>
    <property type="match status" value="1"/>
</dbReference>
<dbReference type="EMBL" id="CP080590">
    <property type="protein sequence ID" value="QYO77642.1"/>
    <property type="molecule type" value="Genomic_DNA"/>
</dbReference>
<evidence type="ECO:0000256" key="1">
    <source>
        <dbReference type="SAM" id="MobiDB-lite"/>
    </source>
</evidence>
<dbReference type="InterPro" id="IPR006315">
    <property type="entry name" value="OM_autotransptr_brl_dom"/>
</dbReference>
<dbReference type="NCBIfam" id="TIGR04393">
    <property type="entry name" value="rpt_T5SS_PEPC"/>
    <property type="match status" value="13"/>
</dbReference>
<evidence type="ECO:0000259" key="2">
    <source>
        <dbReference type="PROSITE" id="PS51208"/>
    </source>
</evidence>